<accession>A0A9P4Y0P0</accession>
<gene>
    <name evidence="1" type="ORF">M406DRAFT_322595</name>
</gene>
<dbReference type="EMBL" id="MU032348">
    <property type="protein sequence ID" value="KAF3764416.1"/>
    <property type="molecule type" value="Genomic_DNA"/>
</dbReference>
<comment type="caution">
    <text evidence="1">The sequence shown here is derived from an EMBL/GenBank/DDBJ whole genome shotgun (WGS) entry which is preliminary data.</text>
</comment>
<evidence type="ECO:0000313" key="1">
    <source>
        <dbReference type="EMBL" id="KAF3764416.1"/>
    </source>
</evidence>
<dbReference type="RefSeq" id="XP_040775377.1">
    <property type="nucleotide sequence ID" value="XM_040919660.1"/>
</dbReference>
<dbReference type="Proteomes" id="UP000803844">
    <property type="component" value="Unassembled WGS sequence"/>
</dbReference>
<name>A0A9P4Y0P0_CRYP1</name>
<reference evidence="1" key="1">
    <citation type="journal article" date="2020" name="Phytopathology">
        <title>Genome sequence of the chestnut blight fungus Cryphonectria parasitica EP155: A fundamental resource for an archetypical invasive plant pathogen.</title>
        <authorList>
            <person name="Crouch J.A."/>
            <person name="Dawe A."/>
            <person name="Aerts A."/>
            <person name="Barry K."/>
            <person name="Churchill A.C.L."/>
            <person name="Grimwood J."/>
            <person name="Hillman B."/>
            <person name="Milgroom M.G."/>
            <person name="Pangilinan J."/>
            <person name="Smith M."/>
            <person name="Salamov A."/>
            <person name="Schmutz J."/>
            <person name="Yadav J."/>
            <person name="Grigoriev I.V."/>
            <person name="Nuss D."/>
        </authorList>
    </citation>
    <scope>NUCLEOTIDE SEQUENCE</scope>
    <source>
        <strain evidence="1">EP155</strain>
    </source>
</reference>
<sequence length="85" mass="9653">MQAACEKRSEEIQSIRVAKLEQTASKQYRASSMQAACEKRSEEIQSIRVAKLEQTASKQANSEQAVCKQRARSVQKRFRAFESLS</sequence>
<dbReference type="GeneID" id="63836789"/>
<proteinExistence type="predicted"/>
<keyword evidence="2" id="KW-1185">Reference proteome</keyword>
<protein>
    <submittedName>
        <fullName evidence="1">Uncharacterized protein</fullName>
    </submittedName>
</protein>
<organism evidence="1 2">
    <name type="scientific">Cryphonectria parasitica (strain ATCC 38755 / EP155)</name>
    <dbReference type="NCBI Taxonomy" id="660469"/>
    <lineage>
        <taxon>Eukaryota</taxon>
        <taxon>Fungi</taxon>
        <taxon>Dikarya</taxon>
        <taxon>Ascomycota</taxon>
        <taxon>Pezizomycotina</taxon>
        <taxon>Sordariomycetes</taxon>
        <taxon>Sordariomycetidae</taxon>
        <taxon>Diaporthales</taxon>
        <taxon>Cryphonectriaceae</taxon>
        <taxon>Cryphonectria-Endothia species complex</taxon>
        <taxon>Cryphonectria</taxon>
    </lineage>
</organism>
<evidence type="ECO:0000313" key="2">
    <source>
        <dbReference type="Proteomes" id="UP000803844"/>
    </source>
</evidence>
<dbReference type="AlphaFoldDB" id="A0A9P4Y0P0"/>